<feature type="region of interest" description="Disordered" evidence="5">
    <location>
        <begin position="531"/>
        <end position="557"/>
    </location>
</feature>
<gene>
    <name evidence="7" type="ORF">Celaphus_00018506</name>
</gene>
<evidence type="ECO:0000313" key="7">
    <source>
        <dbReference type="EMBL" id="OWK06869.1"/>
    </source>
</evidence>
<dbReference type="OrthoDB" id="6513042at2759"/>
<dbReference type="EMBL" id="MKHE01000017">
    <property type="protein sequence ID" value="OWK06869.1"/>
    <property type="molecule type" value="Genomic_DNA"/>
</dbReference>
<reference evidence="7 8" key="1">
    <citation type="journal article" date="2018" name="Mol. Genet. Genomics">
        <title>The red deer Cervus elaphus genome CerEla1.0: sequencing, annotating, genes, and chromosomes.</title>
        <authorList>
            <person name="Bana N.A."/>
            <person name="Nyiri A."/>
            <person name="Nagy J."/>
            <person name="Frank K."/>
            <person name="Nagy T."/>
            <person name="Steger V."/>
            <person name="Schiller M."/>
            <person name="Lakatos P."/>
            <person name="Sugar L."/>
            <person name="Horn P."/>
            <person name="Barta E."/>
            <person name="Orosz L."/>
        </authorList>
    </citation>
    <scope>NUCLEOTIDE SEQUENCE [LARGE SCALE GENOMIC DNA]</scope>
    <source>
        <strain evidence="7">Hungarian</strain>
    </source>
</reference>
<dbReference type="SUPFAM" id="SSF52540">
    <property type="entry name" value="P-loop containing nucleoside triphosphate hydrolases"/>
    <property type="match status" value="1"/>
</dbReference>
<name>A0A212CLG2_CEREH</name>
<feature type="region of interest" description="Disordered" evidence="5">
    <location>
        <begin position="337"/>
        <end position="359"/>
    </location>
</feature>
<dbReference type="GO" id="GO:0006302">
    <property type="term" value="P:double-strand break repair"/>
    <property type="evidence" value="ECO:0007669"/>
    <property type="project" value="TreeGrafter"/>
</dbReference>
<dbReference type="GO" id="GO:0005634">
    <property type="term" value="C:nucleus"/>
    <property type="evidence" value="ECO:0007669"/>
    <property type="project" value="TreeGrafter"/>
</dbReference>
<organism evidence="7 8">
    <name type="scientific">Cervus elaphus hippelaphus</name>
    <name type="common">European red deer</name>
    <dbReference type="NCBI Taxonomy" id="46360"/>
    <lineage>
        <taxon>Eukaryota</taxon>
        <taxon>Metazoa</taxon>
        <taxon>Chordata</taxon>
        <taxon>Craniata</taxon>
        <taxon>Vertebrata</taxon>
        <taxon>Euteleostomi</taxon>
        <taxon>Mammalia</taxon>
        <taxon>Eutheria</taxon>
        <taxon>Laurasiatheria</taxon>
        <taxon>Artiodactyla</taxon>
        <taxon>Ruminantia</taxon>
        <taxon>Pecora</taxon>
        <taxon>Cervidae</taxon>
        <taxon>Cervinae</taxon>
        <taxon>Cervus</taxon>
    </lineage>
</organism>
<keyword evidence="3" id="KW-0862">Zinc</keyword>
<dbReference type="GO" id="GO:0008270">
    <property type="term" value="F:zinc ion binding"/>
    <property type="evidence" value="ECO:0007669"/>
    <property type="project" value="UniProtKB-KW"/>
</dbReference>
<dbReference type="CDD" id="cd18808">
    <property type="entry name" value="SF1_C_Upf1"/>
    <property type="match status" value="1"/>
</dbReference>
<dbReference type="PROSITE" id="PS51999">
    <property type="entry name" value="ZF_GRF"/>
    <property type="match status" value="1"/>
</dbReference>
<feature type="domain" description="GRF-type" evidence="6">
    <location>
        <begin position="1087"/>
        <end position="1129"/>
    </location>
</feature>
<evidence type="ECO:0000256" key="5">
    <source>
        <dbReference type="SAM" id="MobiDB-lite"/>
    </source>
</evidence>
<accession>A0A212CLG2</accession>
<keyword evidence="2 4" id="KW-0863">Zinc-finger</keyword>
<keyword evidence="8" id="KW-1185">Reference proteome</keyword>
<dbReference type="InterPro" id="IPR010666">
    <property type="entry name" value="Znf_GRF"/>
</dbReference>
<feature type="compositionally biased region" description="Polar residues" evidence="5">
    <location>
        <begin position="482"/>
        <end position="495"/>
    </location>
</feature>
<feature type="region of interest" description="Disordered" evidence="5">
    <location>
        <begin position="1455"/>
        <end position="1477"/>
    </location>
</feature>
<feature type="non-terminal residue" evidence="7">
    <location>
        <position position="1477"/>
    </location>
</feature>
<evidence type="ECO:0000256" key="4">
    <source>
        <dbReference type="PROSITE-ProRule" id="PRU01343"/>
    </source>
</evidence>
<protein>
    <recommendedName>
        <fullName evidence="6">GRF-type domain-containing protein</fullName>
    </recommendedName>
</protein>
<evidence type="ECO:0000313" key="8">
    <source>
        <dbReference type="Proteomes" id="UP000242450"/>
    </source>
</evidence>
<comment type="caution">
    <text evidence="7">The sequence shown here is derived from an EMBL/GenBank/DDBJ whole genome shotgun (WGS) entry which is preliminary data.</text>
</comment>
<dbReference type="InterPro" id="IPR052800">
    <property type="entry name" value="DNA_Repair_Helicase_ZGRF1"/>
</dbReference>
<dbReference type="InterPro" id="IPR027417">
    <property type="entry name" value="P-loop_NTPase"/>
</dbReference>
<dbReference type="GO" id="GO:0035861">
    <property type="term" value="C:site of double-strand break"/>
    <property type="evidence" value="ECO:0007669"/>
    <property type="project" value="TreeGrafter"/>
</dbReference>
<dbReference type="Pfam" id="PF13087">
    <property type="entry name" value="AAA_12"/>
    <property type="match status" value="1"/>
</dbReference>
<dbReference type="PANTHER" id="PTHR28535">
    <property type="entry name" value="ZINC FINGER GRF-TYPE CONTAINING 1"/>
    <property type="match status" value="1"/>
</dbReference>
<evidence type="ECO:0000256" key="1">
    <source>
        <dbReference type="ARBA" id="ARBA00022723"/>
    </source>
</evidence>
<feature type="compositionally biased region" description="Low complexity" evidence="5">
    <location>
        <begin position="496"/>
        <end position="507"/>
    </location>
</feature>
<dbReference type="PANTHER" id="PTHR28535:SF1">
    <property type="entry name" value="PROTEIN ZGRF1"/>
    <property type="match status" value="1"/>
</dbReference>
<dbReference type="Gene3D" id="3.40.50.300">
    <property type="entry name" value="P-loop containing nucleotide triphosphate hydrolases"/>
    <property type="match status" value="1"/>
</dbReference>
<dbReference type="Proteomes" id="UP000242450">
    <property type="component" value="Chromosome 17"/>
</dbReference>
<dbReference type="InterPro" id="IPR047187">
    <property type="entry name" value="SF1_C_Upf1"/>
</dbReference>
<proteinExistence type="predicted"/>
<evidence type="ECO:0000256" key="2">
    <source>
        <dbReference type="ARBA" id="ARBA00022771"/>
    </source>
</evidence>
<feature type="region of interest" description="Disordered" evidence="5">
    <location>
        <begin position="482"/>
        <end position="508"/>
    </location>
</feature>
<feature type="compositionally biased region" description="Basic and acidic residues" evidence="5">
    <location>
        <begin position="1464"/>
        <end position="1477"/>
    </location>
</feature>
<evidence type="ECO:0000259" key="6">
    <source>
        <dbReference type="PROSITE" id="PS51999"/>
    </source>
</evidence>
<evidence type="ECO:0000256" key="3">
    <source>
        <dbReference type="ARBA" id="ARBA00022833"/>
    </source>
</evidence>
<keyword evidence="1" id="KW-0479">Metal-binding</keyword>
<dbReference type="Pfam" id="PF06839">
    <property type="entry name" value="Zn_ribbon_GRF"/>
    <property type="match status" value="1"/>
</dbReference>
<dbReference type="InterPro" id="IPR041679">
    <property type="entry name" value="DNA2/NAM7-like_C"/>
</dbReference>
<sequence>MMSRLFAGEVRKWVLCNEQVKRADSTREFLGSEGTIYSSKDEEVKSMARWNSEDQSLRKQNDLESDRYLITVEEVKVAGSTAVKQDVIKEAPVLNSKRCMSSGRSLGCQLAGLKRKFTGFQGPRQVPKKTVITENSEPAASLESEKPGPVFLSPLYNTPPLFSTVGKKDTSNMPTDSENIVTYKNRERNGIPFSSVISTPSFKINPEVLCEENYVCCPISSVNKHSDSLLTDESMKRDSLVSHGLGVSQNIRSKAQILALLKSTSTSTSKELNSEIIGHFPQIQPQGSLAIPTEPNCLIEQEEYAEVTSTESLHNQHQSENAMRNKSRWAMYLSSQSSPVDSSTVDGKNAEEKPKTQEGNLNLKDLSMQKRIQFFETCAEKGKRYNEDKLIDDNDQSWDQEGKLEISSFYENSSLPINCSIVVNDGLLLDSDIQKSNKRSVDQNDQIGIKGSILIREKAQEININGTPEKKYEHLQIESSLSNNSGISDDSTNIFSKSSTNNESLSSIHEPMSDISQPLVEVTFNLNNFETSDTEEESQESSRISQDSEDWVKETSVNSSNSRCENISCKEVSSEHLPLSTSIGDTLSETFPTKEILPSQFCDKTCVGYDTETWKAGNTGKEIKEVCSDTLSNFDSSLEWTDDRHVENDEGANKSISASFPSKSESMNTNLNIPHFLNIATDQKPENNPFSEQAQTRPLILGSDLDKNTNQVLPLTSSSGNSIQLLNAKQIHSKECIALDKSQTQASNSLCYPLGKTHISRDTESHISESEEVGRSQSLFQDHIDVETSGESKQYWNNLRNSSEISGLVNSISLLKSLAEHSTALEGLEMIKENKVEPSESLQSLQFFPLGSEEETAFLAVIPKQMERETCKDPKPVEFQGHQVKGSATSAVMVRGHSSQVGCSQFLDSTVYESCTTNTCVLTPELPSTCMQIDFLQVTSPEQKISTLSPVSTLCFNSRDDDFMLEFSEESLKAQTLPVMKKSSSLENKNLQRLSFQEVNDSELCFPSGQKVKSACLPQRQIHIPAVFQSPAHYKQIFTSCLTEHLNILLFGLAQRLHKALSKVDISFYTSSNGDKLKNVENNVPSCHHQQPAKLVMVKKEGPNKGRLFYTCDGPKADQCKFFKWFEEMTPGYLTQEKSLPSMVLSDIKSIGLYLRSQKIPLYEECQLFVRKRYGKLKKFTTVDPEFYNEPNSKLYLKLSRKESSSTYSKDDLWVVSKTLDFELDTFIACSTFFGPSSVNEVELLPLKGYSPSNWPANKFCFRFECEKLILVGDPKQLPPTIQGSDAAHENGLEQTLFDRLCLMIERGNSFHNVAEAAFTLKLIQSLVASGIAGAMIGLCHLLSAVDFDHPDMKAVQVSTVDAFQGAEKEIIILSCVRTRQVGFIDSEKRMNVALTRGRRHLLIVGNLACLRKNRLWGHVIQHCEGREGGLQHASQYEPQLDHLLKDYLEKQAEEKQKKKAKKDKLTDKKSYSQKDM</sequence>